<dbReference type="Pfam" id="PF13519">
    <property type="entry name" value="VWA_2"/>
    <property type="match status" value="1"/>
</dbReference>
<feature type="transmembrane region" description="Helical" evidence="5">
    <location>
        <begin position="54"/>
        <end position="74"/>
    </location>
</feature>
<evidence type="ECO:0000256" key="1">
    <source>
        <dbReference type="ARBA" id="ARBA00022475"/>
    </source>
</evidence>
<accession>A0A395M125</accession>
<evidence type="ECO:0000256" key="4">
    <source>
        <dbReference type="ARBA" id="ARBA00023136"/>
    </source>
</evidence>
<dbReference type="InterPro" id="IPR050768">
    <property type="entry name" value="UPF0353/GerABKA_families"/>
</dbReference>
<reference evidence="7 8" key="1">
    <citation type="journal article" date="2011" name="ISME J.">
        <title>Community ecology of hot spring cyanobacterial mats: predominant populations and their functional potential.</title>
        <authorList>
            <person name="Klatt C.G."/>
            <person name="Wood J.M."/>
            <person name="Rusch D.B."/>
            <person name="Bateson M.M."/>
            <person name="Hamamura N."/>
            <person name="Heidelberg J.F."/>
            <person name="Grossman A.R."/>
            <person name="Bhaya D."/>
            <person name="Cohan F.M."/>
            <person name="Kuhl M."/>
            <person name="Bryant D.A."/>
            <person name="Ward D.M."/>
        </authorList>
    </citation>
    <scope>NUCLEOTIDE SEQUENCE [LARGE SCALE GENOMIC DNA]</scope>
    <source>
        <strain evidence="7">OS</strain>
    </source>
</reference>
<protein>
    <submittedName>
        <fullName evidence="7">VWA domain-containing protein</fullName>
    </submittedName>
</protein>
<sequence length="347" mass="38494">MRFGYPEHLIWLWALIPLALLFVYGLWARFSALKKIGNHATLSRLAASRSRAKLIWKAILTWVAVASLLVAFAAPQIGTRIKEVKKKGIDIVIALDVSNSMLAEDIKPNRLQKAKYEIGRLIDKLGQDRIGLVVFASDAFLQCPLTTDKNALKLFLDVVSTDAIELQGTNFYAALSESIRAFKGIEAGAAAGERNQSRNRVVLFVSDGEDFGGNLDKAIEQAQAERIRIYSIGIGSDQPAPIPIYNAHGQRIDFKRSKDGIVTTVFTPEPLRLLADKTGGNFYRVDVNTTGLEPLISELNTLKKEELSSREFVDYDDRFQIFLIIALSLLVLESLTGERRSVKEGNA</sequence>
<evidence type="ECO:0000259" key="6">
    <source>
        <dbReference type="PROSITE" id="PS50234"/>
    </source>
</evidence>
<dbReference type="SUPFAM" id="SSF53300">
    <property type="entry name" value="vWA-like"/>
    <property type="match status" value="1"/>
</dbReference>
<evidence type="ECO:0000313" key="7">
    <source>
        <dbReference type="EMBL" id="RFM23614.1"/>
    </source>
</evidence>
<dbReference type="Gene3D" id="3.40.50.410">
    <property type="entry name" value="von Willebrand factor, type A domain"/>
    <property type="match status" value="1"/>
</dbReference>
<keyword evidence="4 5" id="KW-0472">Membrane</keyword>
<dbReference type="SMART" id="SM00327">
    <property type="entry name" value="VWA"/>
    <property type="match status" value="1"/>
</dbReference>
<dbReference type="AlphaFoldDB" id="A0A395M125"/>
<feature type="domain" description="VWFA" evidence="6">
    <location>
        <begin position="90"/>
        <end position="299"/>
    </location>
</feature>
<name>A0A395M125_9BACT</name>
<proteinExistence type="predicted"/>
<dbReference type="InterPro" id="IPR002035">
    <property type="entry name" value="VWF_A"/>
</dbReference>
<dbReference type="PANTHER" id="PTHR22550">
    <property type="entry name" value="SPORE GERMINATION PROTEIN"/>
    <property type="match status" value="1"/>
</dbReference>
<dbReference type="InterPro" id="IPR036465">
    <property type="entry name" value="vWFA_dom_sf"/>
</dbReference>
<dbReference type="Proteomes" id="UP000266389">
    <property type="component" value="Unassembled WGS sequence"/>
</dbReference>
<keyword evidence="3 5" id="KW-1133">Transmembrane helix</keyword>
<organism evidence="7 8">
    <name type="scientific">Candidatus Thermochlorobacter aerophilus</name>
    <dbReference type="NCBI Taxonomy" id="1868324"/>
    <lineage>
        <taxon>Bacteria</taxon>
        <taxon>Pseudomonadati</taxon>
        <taxon>Chlorobiota</taxon>
        <taxon>Chlorobiia</taxon>
        <taxon>Chlorobiales</taxon>
        <taxon>Candidatus Thermochlorobacteriaceae</taxon>
        <taxon>Candidatus Thermochlorobacter</taxon>
    </lineage>
</organism>
<evidence type="ECO:0000256" key="3">
    <source>
        <dbReference type="ARBA" id="ARBA00022989"/>
    </source>
</evidence>
<gene>
    <name evidence="7" type="ORF">D0433_09585</name>
</gene>
<evidence type="ECO:0000256" key="5">
    <source>
        <dbReference type="SAM" id="Phobius"/>
    </source>
</evidence>
<dbReference type="EMBL" id="PHFL01000060">
    <property type="protein sequence ID" value="RFM23614.1"/>
    <property type="molecule type" value="Genomic_DNA"/>
</dbReference>
<evidence type="ECO:0000256" key="2">
    <source>
        <dbReference type="ARBA" id="ARBA00022692"/>
    </source>
</evidence>
<keyword evidence="2 5" id="KW-0812">Transmembrane</keyword>
<feature type="transmembrane region" description="Helical" evidence="5">
    <location>
        <begin position="12"/>
        <end position="33"/>
    </location>
</feature>
<evidence type="ECO:0000313" key="8">
    <source>
        <dbReference type="Proteomes" id="UP000266389"/>
    </source>
</evidence>
<comment type="caution">
    <text evidence="7">The sequence shown here is derived from an EMBL/GenBank/DDBJ whole genome shotgun (WGS) entry which is preliminary data.</text>
</comment>
<dbReference type="PANTHER" id="PTHR22550:SF5">
    <property type="entry name" value="LEUCINE ZIPPER PROTEIN 4"/>
    <property type="match status" value="1"/>
</dbReference>
<dbReference type="PROSITE" id="PS50234">
    <property type="entry name" value="VWFA"/>
    <property type="match status" value="1"/>
</dbReference>
<keyword evidence="1" id="KW-1003">Cell membrane</keyword>